<dbReference type="GO" id="GO:0006013">
    <property type="term" value="P:mannose metabolic process"/>
    <property type="evidence" value="ECO:0007669"/>
    <property type="project" value="InterPro"/>
</dbReference>
<dbReference type="FunFam" id="3.20.110.10:FF:000002">
    <property type="entry name" value="alpha-mannosidase 2C1 isoform X1"/>
    <property type="match status" value="1"/>
</dbReference>
<keyword evidence="9" id="KW-1185">Reference proteome</keyword>
<dbReference type="Pfam" id="PF09261">
    <property type="entry name" value="Alpha-mann_mid"/>
    <property type="match status" value="1"/>
</dbReference>
<dbReference type="SMART" id="SM00872">
    <property type="entry name" value="Alpha-mann_mid"/>
    <property type="match status" value="1"/>
</dbReference>
<dbReference type="GO" id="GO:0009313">
    <property type="term" value="P:oligosaccharide catabolic process"/>
    <property type="evidence" value="ECO:0007669"/>
    <property type="project" value="TreeGrafter"/>
</dbReference>
<evidence type="ECO:0000313" key="9">
    <source>
        <dbReference type="Proteomes" id="UP000024404"/>
    </source>
</evidence>
<dbReference type="Pfam" id="PF22907">
    <property type="entry name" value="Ams1-like_1st"/>
    <property type="match status" value="1"/>
</dbReference>
<proteinExistence type="inferred from homology"/>
<dbReference type="InterPro" id="IPR054723">
    <property type="entry name" value="Ams1-like_N"/>
</dbReference>
<comment type="catalytic activity">
    <reaction evidence="1">
        <text>Hydrolysis of terminal, non-reducing alpha-D-mannose residues in alpha-D-mannosides.</text>
        <dbReference type="EC" id="3.2.1.24"/>
    </reaction>
</comment>
<evidence type="ECO:0000256" key="3">
    <source>
        <dbReference type="ARBA" id="ARBA00012752"/>
    </source>
</evidence>
<organism evidence="8 9">
    <name type="scientific">Onchocerca volvulus</name>
    <dbReference type="NCBI Taxonomy" id="6282"/>
    <lineage>
        <taxon>Eukaryota</taxon>
        <taxon>Metazoa</taxon>
        <taxon>Ecdysozoa</taxon>
        <taxon>Nematoda</taxon>
        <taxon>Chromadorea</taxon>
        <taxon>Rhabditida</taxon>
        <taxon>Spirurina</taxon>
        <taxon>Spiruromorpha</taxon>
        <taxon>Filarioidea</taxon>
        <taxon>Onchocercidae</taxon>
        <taxon>Onchocerca</taxon>
    </lineage>
</organism>
<dbReference type="PANTHER" id="PTHR46017:SF1">
    <property type="entry name" value="ALPHA-MANNOSIDASE 2C1"/>
    <property type="match status" value="1"/>
</dbReference>
<dbReference type="EnsemblMetazoa" id="OVOC3504.1">
    <property type="protein sequence ID" value="OVOC3504.1"/>
    <property type="gene ID" value="WBGene00240313"/>
</dbReference>
<dbReference type="InterPro" id="IPR027291">
    <property type="entry name" value="Glyco_hydro_38_N_sf"/>
</dbReference>
<dbReference type="SUPFAM" id="SSF88688">
    <property type="entry name" value="Families 57/38 glycoside transferase middle domain"/>
    <property type="match status" value="1"/>
</dbReference>
<feature type="domain" description="Glycoside hydrolase family 38 central" evidence="7">
    <location>
        <begin position="536"/>
        <end position="611"/>
    </location>
</feature>
<dbReference type="FunFam" id="2.70.98.30:FF:000001">
    <property type="entry name" value="alpha-mannosidase 2C1 isoform X2"/>
    <property type="match status" value="1"/>
</dbReference>
<dbReference type="GO" id="GO:0030246">
    <property type="term" value="F:carbohydrate binding"/>
    <property type="evidence" value="ECO:0007669"/>
    <property type="project" value="InterPro"/>
</dbReference>
<keyword evidence="4" id="KW-0479">Metal-binding</keyword>
<dbReference type="GO" id="GO:0046872">
    <property type="term" value="F:metal ion binding"/>
    <property type="evidence" value="ECO:0007669"/>
    <property type="project" value="UniProtKB-KW"/>
</dbReference>
<dbReference type="OMA" id="GQYWDAW"/>
<dbReference type="InterPro" id="IPR041147">
    <property type="entry name" value="GH38_C"/>
</dbReference>
<dbReference type="InterPro" id="IPR037094">
    <property type="entry name" value="Glyco_hydro_38_cen_sf"/>
</dbReference>
<dbReference type="InterPro" id="IPR011330">
    <property type="entry name" value="Glyco_hydro/deAcase_b/a-brl"/>
</dbReference>
<dbReference type="Gene3D" id="3.20.110.10">
    <property type="entry name" value="Glycoside hydrolase 38, N terminal domain"/>
    <property type="match status" value="1"/>
</dbReference>
<evidence type="ECO:0000256" key="5">
    <source>
        <dbReference type="ARBA" id="ARBA00022801"/>
    </source>
</evidence>
<evidence type="ECO:0000256" key="1">
    <source>
        <dbReference type="ARBA" id="ARBA00000365"/>
    </source>
</evidence>
<dbReference type="SUPFAM" id="SSF88713">
    <property type="entry name" value="Glycoside hydrolase/deacetylase"/>
    <property type="match status" value="1"/>
</dbReference>
<name>A0A8R1TSE0_ONCVO</name>
<dbReference type="SUPFAM" id="SSF74650">
    <property type="entry name" value="Galactose mutarotase-like"/>
    <property type="match status" value="1"/>
</dbReference>
<keyword evidence="5" id="KW-0378">Hydrolase</keyword>
<dbReference type="Pfam" id="PF17677">
    <property type="entry name" value="Glyco_hydro38C2"/>
    <property type="match status" value="1"/>
</dbReference>
<protein>
    <recommendedName>
        <fullName evidence="3">alpha-mannosidase</fullName>
        <ecNumber evidence="3">3.2.1.24</ecNumber>
    </recommendedName>
</protein>
<evidence type="ECO:0000256" key="2">
    <source>
        <dbReference type="ARBA" id="ARBA00009792"/>
    </source>
</evidence>
<evidence type="ECO:0000256" key="6">
    <source>
        <dbReference type="ARBA" id="ARBA00023295"/>
    </source>
</evidence>
<evidence type="ECO:0000259" key="7">
    <source>
        <dbReference type="SMART" id="SM00872"/>
    </source>
</evidence>
<dbReference type="Gene3D" id="2.70.98.30">
    <property type="entry name" value="Golgi alpha-mannosidase II, domain 4"/>
    <property type="match status" value="1"/>
</dbReference>
<sequence>MNKTTTYKAALFKNERTTVERVEKFISEHYFKDCNLRGRLYGRSYPVHVKHCDFGSDIVTFHEAVEALSIRGTEVNEGFKFGPTWTTHWFQVDINIPEDCQIETKIVLRFDPSCEALLWSVDGRPIMGINLLMIISFWFASLSPDFGRTDLAISNSPDVQKFYVEASCSDRGGDGDGNAIGPVKMDKLFELKHCELAEYNAAIYDLIIDFELLLEMSKILPKEGARRYQALYTANDMINSLVLSKFSLDAQVECHSQAEKFFRQPNGESQMTLYAIGNCHIDTAWLWRYRETPRKCARSWSATLRLMEKYKSMKFVVSQAQQLVWLKRLYPSLYEDMKDFAADERFIAIGGAWVEMDGNLPNGESMIRQLLYGQREFEKFCGVFSKIFWLPDTFGYSAQLPQIMQHCGMQYFVTQKMSWSIVNKFPHHSFRWIGIDGTYVIAHFPPNHYVSQITAKECLDSRDNFTDHGRSNIAMMLYGFGDGGGGPNKDMLERAERLADCDGVPRVQHATPQEFFTEMVKDMDNLHSWKGELYLELHNATYTTQARIKKMNRLLESVLKDHEFLQSMSLLEFNEGKPLTSQWQSFLLNQFHDVLPGSCIKEVVTDAIEIYDNLLDELTVDGGKQLKWKGENHETTSNEWVINCCSWPRILFYNSRLLRLEPFSIMRLNELELIKLSLSNKPLGLGDGEGFILENHYITASIDKMGRITKLLVHRVTEASIDKKNFLAVPENNFANQFVIFDDVPLFWDAWDVMDYHLETRQVINSNSEAILVKNTPVEACICVKFAISERSSLIQYITIFAHLPYLVFDVTVQWHESHKFLKVEFPVNVHDMNAYYDIQFGHINRPTHRNTSWDAAKYEVVGHKWMALTEFDRGIALLNDCKYGHSCTGNVMTLSLLRASKIPDDTADMGEHRFSYALYPFIGSMQQPYNNLNLSVMRAAYEFNYPIRFVNGWHAESKLSSFLKIDGSEGIVIDTVKPAEDDVNTLVIRLFESFGGGVHVKLIINHSRIISVDLGDGLERTVCSLPIETNNLSTENQCEGFVSLDFRAFEIKTLLLRLFAL</sequence>
<accession>A0A8R1TSE0</accession>
<dbReference type="Proteomes" id="UP000024404">
    <property type="component" value="Unassembled WGS sequence"/>
</dbReference>
<dbReference type="Gene3D" id="1.20.1270.50">
    <property type="entry name" value="Glycoside hydrolase family 38, central domain"/>
    <property type="match status" value="1"/>
</dbReference>
<dbReference type="PANTHER" id="PTHR46017">
    <property type="entry name" value="ALPHA-MANNOSIDASE 2C1"/>
    <property type="match status" value="1"/>
</dbReference>
<dbReference type="AlphaFoldDB" id="A0A8R1TSE0"/>
<comment type="similarity">
    <text evidence="2">Belongs to the glycosyl hydrolase 38 family.</text>
</comment>
<dbReference type="InterPro" id="IPR028995">
    <property type="entry name" value="Glyco_hydro_57/38_cen_sf"/>
</dbReference>
<dbReference type="GO" id="GO:0004559">
    <property type="term" value="F:alpha-mannosidase activity"/>
    <property type="evidence" value="ECO:0007669"/>
    <property type="project" value="UniProtKB-EC"/>
</dbReference>
<dbReference type="EMBL" id="CMVM020000116">
    <property type="status" value="NOT_ANNOTATED_CDS"/>
    <property type="molecule type" value="Genomic_DNA"/>
</dbReference>
<dbReference type="Pfam" id="PF07748">
    <property type="entry name" value="Glyco_hydro_38C"/>
    <property type="match status" value="1"/>
</dbReference>
<dbReference type="InterPro" id="IPR000602">
    <property type="entry name" value="Glyco_hydro_38_N"/>
</dbReference>
<evidence type="ECO:0000313" key="8">
    <source>
        <dbReference type="EnsemblMetazoa" id="OVOC3504.1"/>
    </source>
</evidence>
<reference evidence="8" key="2">
    <citation type="submission" date="2022-06" db="UniProtKB">
        <authorList>
            <consortium name="EnsemblMetazoa"/>
        </authorList>
    </citation>
    <scope>IDENTIFICATION</scope>
</reference>
<dbReference type="EC" id="3.2.1.24" evidence="3"/>
<reference evidence="9" key="1">
    <citation type="submission" date="2013-10" db="EMBL/GenBank/DDBJ databases">
        <title>Genome sequencing of Onchocerca volvulus.</title>
        <authorList>
            <person name="Cotton J."/>
            <person name="Tsai J."/>
            <person name="Stanley E."/>
            <person name="Tracey A."/>
            <person name="Holroyd N."/>
            <person name="Lustigman S."/>
            <person name="Berriman M."/>
        </authorList>
    </citation>
    <scope>NUCLEOTIDE SEQUENCE</scope>
</reference>
<dbReference type="InterPro" id="IPR011682">
    <property type="entry name" value="Glyco_hydro_38_C"/>
</dbReference>
<dbReference type="Pfam" id="PF01074">
    <property type="entry name" value="Glyco_hydro_38N"/>
    <property type="match status" value="1"/>
</dbReference>
<evidence type="ECO:0000256" key="4">
    <source>
        <dbReference type="ARBA" id="ARBA00022723"/>
    </source>
</evidence>
<dbReference type="FunFam" id="1.20.1270.50:FF:000004">
    <property type="entry name" value="alpha-mannosidase 2C1 isoform X1"/>
    <property type="match status" value="1"/>
</dbReference>
<dbReference type="InterPro" id="IPR011013">
    <property type="entry name" value="Gal_mutarotase_sf_dom"/>
</dbReference>
<dbReference type="InterPro" id="IPR015341">
    <property type="entry name" value="Glyco_hydro_38_cen"/>
</dbReference>
<keyword evidence="6" id="KW-0326">Glycosidase</keyword>